<proteinExistence type="predicted"/>
<reference evidence="2 3" key="1">
    <citation type="submission" date="2015-02" db="EMBL/GenBank/DDBJ databases">
        <title>Draft genome of a novel marine cyanobacterium (Chroococcales) isolated from South Atlantic Ocean.</title>
        <authorList>
            <person name="Rigonato J."/>
            <person name="Alvarenga D.O."/>
            <person name="Branco L.H."/>
            <person name="Varani A.M."/>
            <person name="Brandini F.P."/>
            <person name="Fiore M.F."/>
        </authorList>
    </citation>
    <scope>NUCLEOTIDE SEQUENCE [LARGE SCALE GENOMIC DNA]</scope>
    <source>
        <strain evidence="2 3">CENA595</strain>
    </source>
</reference>
<comment type="caution">
    <text evidence="2">The sequence shown here is derived from an EMBL/GenBank/DDBJ whole genome shotgun (WGS) entry which is preliminary data.</text>
</comment>
<dbReference type="EMBL" id="JYON01000015">
    <property type="protein sequence ID" value="KJH71065.1"/>
    <property type="molecule type" value="Genomic_DNA"/>
</dbReference>
<keyword evidence="3" id="KW-1185">Reference proteome</keyword>
<keyword evidence="2" id="KW-0645">Protease</keyword>
<evidence type="ECO:0000313" key="3">
    <source>
        <dbReference type="Proteomes" id="UP000032452"/>
    </source>
</evidence>
<accession>A0A0D8ZQQ3</accession>
<dbReference type="STRING" id="1618023.UH38_14885"/>
<evidence type="ECO:0000313" key="2">
    <source>
        <dbReference type="EMBL" id="KJH71065.1"/>
    </source>
</evidence>
<name>A0A0D8ZQQ3_9CYAN</name>
<feature type="transmembrane region" description="Helical" evidence="1">
    <location>
        <begin position="36"/>
        <end position="58"/>
    </location>
</feature>
<feature type="transmembrane region" description="Helical" evidence="1">
    <location>
        <begin position="316"/>
        <end position="337"/>
    </location>
</feature>
<dbReference type="Proteomes" id="UP000032452">
    <property type="component" value="Unassembled WGS sequence"/>
</dbReference>
<organism evidence="2 3">
    <name type="scientific">Aliterella atlantica CENA595</name>
    <dbReference type="NCBI Taxonomy" id="1618023"/>
    <lineage>
        <taxon>Bacteria</taxon>
        <taxon>Bacillati</taxon>
        <taxon>Cyanobacteriota</taxon>
        <taxon>Cyanophyceae</taxon>
        <taxon>Chroococcidiopsidales</taxon>
        <taxon>Aliterellaceae</taxon>
        <taxon>Aliterella</taxon>
    </lineage>
</organism>
<keyword evidence="1" id="KW-0472">Membrane</keyword>
<dbReference type="GO" id="GO:0006508">
    <property type="term" value="P:proteolysis"/>
    <property type="evidence" value="ECO:0007669"/>
    <property type="project" value="UniProtKB-KW"/>
</dbReference>
<keyword evidence="1" id="KW-0812">Transmembrane</keyword>
<protein>
    <submittedName>
        <fullName evidence="2">CAAX protease</fullName>
    </submittedName>
</protein>
<gene>
    <name evidence="2" type="ORF">UH38_14885</name>
</gene>
<dbReference type="GO" id="GO:0008233">
    <property type="term" value="F:peptidase activity"/>
    <property type="evidence" value="ECO:0007669"/>
    <property type="project" value="UniProtKB-KW"/>
</dbReference>
<evidence type="ECO:0000256" key="1">
    <source>
        <dbReference type="SAM" id="Phobius"/>
    </source>
</evidence>
<feature type="transmembrane region" description="Helical" evidence="1">
    <location>
        <begin position="282"/>
        <end position="304"/>
    </location>
</feature>
<dbReference type="PATRIC" id="fig|1618023.3.peg.5378"/>
<keyword evidence="1" id="KW-1133">Transmembrane helix</keyword>
<feature type="transmembrane region" description="Helical" evidence="1">
    <location>
        <begin position="65"/>
        <end position="90"/>
    </location>
</feature>
<sequence>MSDETFSQFWQQLGEILALHPEAFEQINTQPGGSTAAIVVLTACLSQAVAQSVVLFANRVKPLRFVLTLLIGAIIFAFGYLFLVLSTWIISFAPFTVEAPFTVVERTLGASYAPLIFSLFGAMPYFGEPILSVLSFWHLLAIVVGFAAATHASLWQAFGTVGLGWLMLWVLQHTIGQPIANLGYWLVCKVAGVELVIKRQSFLMRLQQNLRAFPLPEQSPAQIVATGNSVVSPVREPENQVEPALSVLEPAAIFQNNAAIATSVSSKAPSRLWTIAVQARDYLISIGVTSIAIVLLSPIRAWWFAEFEQSSRISQFVVSLVWIGAIALVAAALLAPWETLGWWAGWLGDSLDPSSDSTQPQATSAQTPVTRYVVYLDGIGQSTLDYLSDSQAFVDALEHNLPQDIKVIKGIMPYSVRNNPLTENRPLAFLWRLADRFRLKDPTSVFGYFVNLRNVLAVAVSADKRYGLFYNLGIARIIYRSLIQHGYSIEQNVPITLIGFSGGGQMAAGAAQYLRQVLTAPIDIISLGGVISGNINILTLEHLYHLVGDKDGVERIGPIMFPGRWKLVFLSYWNRALRMGKVSRISLGPIGHQLPGGLMDAEQFLPDGQSHLQQTLDRVREILLSTADSSDRATSQQLSNYDRYQQAAFNQPQFYPIARSVASEHYRPIAQWMGRLILPPKDRRQTIAGVLFEVHHAPIDFQDLVGQIVTLRFSDDPQVQAYVQAVTKDVHFSPQAEHSIQQGRVHPTRLNHWRQVNPLESLAGAHPNDDAIVMLQDPVVVDRSTFVLTIDLDPVQITGRYYGLVKFVQPIQPGDLFVAIHFDRTSGQFTGAKETVYLPQVVANQNDTYSSTSQNIEQSPLNDAGWYIYGAPDESGRFIVQALAPRSLLQVEPNRQIVGGSAVKHYLKKEAWDNLAAQKGQISKVILSYNTITENTISWQEGKRALLVHIYGGIGGKKTEPAAKSPLYFGHFAYGIAKVVRDPLADELRFEIVYHQIYTHNHDGLIAGSLHWSRYMGDRQFGWLGLRPVSDTILELDAFTGDYETDDGEKKSPLDRLIYQLQIMAARYRIGDGTGGTFVGPAYNCTQDSNQALYAAMRQIVRSLRSHPNVQQWKQEHPDQLHRLEQLEQLSKELKRLLLPWGIARADWKNQAEVLGSTLEDRPLSKIRRSLLSWRTILPRLTSDDVTQAFLKQGGSAWVLRTNQVGGNDLDIEPIAPMTL</sequence>
<keyword evidence="2" id="KW-0378">Hydrolase</keyword>
<dbReference type="RefSeq" id="WP_045055452.1">
    <property type="nucleotide sequence ID" value="NZ_CAWMDP010000060.1"/>
</dbReference>
<dbReference type="AlphaFoldDB" id="A0A0D8ZQQ3"/>
<dbReference type="OrthoDB" id="5141003at2"/>